<keyword evidence="2" id="KW-1185">Reference proteome</keyword>
<gene>
    <name evidence="1" type="ORF">HMEPL2_22080</name>
</gene>
<dbReference type="AlphaFoldDB" id="A0A6F8XFL0"/>
<name>A0A6F8XFL0_9GAMM</name>
<protein>
    <submittedName>
        <fullName evidence="1">Uncharacterized protein</fullName>
    </submittedName>
</protein>
<sequence>MNTSERSKCRTTLLLELGFSKWLLYKQSEVKAQRLTPLGTACHNDAVAHHEFRYDRPPP</sequence>
<evidence type="ECO:0000313" key="2">
    <source>
        <dbReference type="Proteomes" id="UP000501053"/>
    </source>
</evidence>
<reference evidence="1 2" key="1">
    <citation type="submission" date="2020-03" db="EMBL/GenBank/DDBJ databases">
        <title>Complete Genome Sequence of Halomonas meridiana strain Eplume2, isolated from hydrothermal-plume in the north east Pacific Ocean.</title>
        <authorList>
            <person name="Kurihara Y."/>
            <person name="Kawai S."/>
            <person name="Sakai A."/>
            <person name="Galipon J."/>
            <person name="Arakawa K."/>
        </authorList>
    </citation>
    <scope>NUCLEOTIDE SEQUENCE [LARGE SCALE GENOMIC DNA]</scope>
    <source>
        <strain evidence="1 2">Eplume2</strain>
    </source>
</reference>
<dbReference type="EMBL" id="AP022869">
    <property type="protein sequence ID" value="BCB71857.1"/>
    <property type="molecule type" value="Genomic_DNA"/>
</dbReference>
<evidence type="ECO:0000313" key="1">
    <source>
        <dbReference type="EMBL" id="BCB71857.1"/>
    </source>
</evidence>
<organism evidence="1 2">
    <name type="scientific">Vreelandella aquamarina</name>
    <dbReference type="NCBI Taxonomy" id="77097"/>
    <lineage>
        <taxon>Bacteria</taxon>
        <taxon>Pseudomonadati</taxon>
        <taxon>Pseudomonadota</taxon>
        <taxon>Gammaproteobacteria</taxon>
        <taxon>Oceanospirillales</taxon>
        <taxon>Halomonadaceae</taxon>
        <taxon>Vreelandella</taxon>
    </lineage>
</organism>
<dbReference type="Proteomes" id="UP000501053">
    <property type="component" value="Chromosome"/>
</dbReference>
<proteinExistence type="predicted"/>
<accession>A0A6F8XFL0</accession>